<gene>
    <name evidence="1" type="ORF">PACLA_8A016612</name>
</gene>
<name>A0A7D9DZC2_PARCT</name>
<keyword evidence="2" id="KW-1185">Reference proteome</keyword>
<protein>
    <submittedName>
        <fullName evidence="1">Uncharacterized protein</fullName>
    </submittedName>
</protein>
<dbReference type="AlphaFoldDB" id="A0A7D9DZC2"/>
<dbReference type="Proteomes" id="UP001152795">
    <property type="component" value="Unassembled WGS sequence"/>
</dbReference>
<dbReference type="OrthoDB" id="5963957at2759"/>
<comment type="caution">
    <text evidence="1">The sequence shown here is derived from an EMBL/GenBank/DDBJ whole genome shotgun (WGS) entry which is preliminary data.</text>
</comment>
<evidence type="ECO:0000313" key="2">
    <source>
        <dbReference type="Proteomes" id="UP001152795"/>
    </source>
</evidence>
<accession>A0A7D9DZC2</accession>
<proteinExistence type="predicted"/>
<sequence>MITHILFNQRNISLACRWVFVTLHVTTSIYLTSVMKKTLKEATEKFEANLCCDEHITAQQTPNPVTVTNHGHFINDRNTVVRWEMYITYPFMLWDPMSQYKTLFINKLICPLCSDDKDLSNALFRYGEWYNGRLARLNPRVIFDMHTCILLVSAVYKCSKGHEITACHPDVLHVLKGRTEVPFFLTHRHGFTLELANLVEELIDNGLSFEQVEDTIIKQYMSIHNRFEASFWRDLALSKTFGVFYEESDMFFPRSHHNVFHTQAPQF</sequence>
<dbReference type="EMBL" id="CACRXK020002838">
    <property type="protein sequence ID" value="CAB3996288.1"/>
    <property type="molecule type" value="Genomic_DNA"/>
</dbReference>
<evidence type="ECO:0000313" key="1">
    <source>
        <dbReference type="EMBL" id="CAB3996288.1"/>
    </source>
</evidence>
<organism evidence="1 2">
    <name type="scientific">Paramuricea clavata</name>
    <name type="common">Red gorgonian</name>
    <name type="synonym">Violescent sea-whip</name>
    <dbReference type="NCBI Taxonomy" id="317549"/>
    <lineage>
        <taxon>Eukaryota</taxon>
        <taxon>Metazoa</taxon>
        <taxon>Cnidaria</taxon>
        <taxon>Anthozoa</taxon>
        <taxon>Octocorallia</taxon>
        <taxon>Malacalcyonacea</taxon>
        <taxon>Plexauridae</taxon>
        <taxon>Paramuricea</taxon>
    </lineage>
</organism>
<reference evidence="1" key="1">
    <citation type="submission" date="2020-04" db="EMBL/GenBank/DDBJ databases">
        <authorList>
            <person name="Alioto T."/>
            <person name="Alioto T."/>
            <person name="Gomez Garrido J."/>
        </authorList>
    </citation>
    <scope>NUCLEOTIDE SEQUENCE</scope>
    <source>
        <strain evidence="1">A484AB</strain>
    </source>
</reference>